<sequence>MAGPSTAVPVTLFIVTTGFSALYSGSFDAILLIVFSLARHVYALVENHGTSFFLKAAGATITALLIFKGFQARWTAVDTRQWGGPGKVLILPCRTTHSRMFPKKHSFSYSYLAVGVPVDWEGNAGGMVSVGIGSKSGLSSWFSLAPRVQQGWYTIDAGDYLERGNSKLGLRGKLDAYLRGQVADPTLYPHAYLITAARFLGYHFNPVSFWYLYDAEKSLAAMILEVNNTFGERRMYFLTSDDNDELVKQINGLPGSRTEKEQLVTNMRQSAPSGATFKQSWPKDFHVSPFNSRKGSYSLTASDPLSPLMQGTGPVVNTINLVSSKGRGKLVARLIPEGAAIDPYTMTPYGKFRFLASWWWVGFLTFPRIVKEAGALFLRRKLHVWFRPEPLKESIGRNADATELQLEPIFRRYLRHLVEQSAVPLAVKYIPSGVPGIATELMISQPAQDGKGIADEIVFKVLTPAFYSRFVHYAYDFEAVFCELQESCTIWLSRPELLPRFVLKKASPTLTSSNYAEFAYFKILQCLRVRPERIVRPLTSSAAGSEGGPERLAVDIRNFHISSMDAYVLAHETGQAKAVYRSCVLKLFIADRIALGMVPLLELERLTLQTWFAWRLSSIVVPVLAGLSHNVSGSPTG</sequence>
<comment type="caution">
    <text evidence="2">The sequence shown here is derived from an EMBL/GenBank/DDBJ whole genome shotgun (WGS) entry which is preliminary data.</text>
</comment>
<keyword evidence="1" id="KW-0812">Transmembrane</keyword>
<proteinExistence type="predicted"/>
<organism evidence="2 3">
    <name type="scientific">Lasiosphaeris hirsuta</name>
    <dbReference type="NCBI Taxonomy" id="260670"/>
    <lineage>
        <taxon>Eukaryota</taxon>
        <taxon>Fungi</taxon>
        <taxon>Dikarya</taxon>
        <taxon>Ascomycota</taxon>
        <taxon>Pezizomycotina</taxon>
        <taxon>Sordariomycetes</taxon>
        <taxon>Sordariomycetidae</taxon>
        <taxon>Sordariales</taxon>
        <taxon>Lasiosphaeriaceae</taxon>
        <taxon>Lasiosphaeris</taxon>
    </lineage>
</organism>
<dbReference type="Proteomes" id="UP001172102">
    <property type="component" value="Unassembled WGS sequence"/>
</dbReference>
<feature type="transmembrane region" description="Helical" evidence="1">
    <location>
        <begin position="12"/>
        <end position="38"/>
    </location>
</feature>
<protein>
    <submittedName>
        <fullName evidence="2">Uncharacterized protein</fullName>
    </submittedName>
</protein>
<dbReference type="Pfam" id="PF07103">
    <property type="entry name" value="DUF1365"/>
    <property type="match status" value="1"/>
</dbReference>
<keyword evidence="1" id="KW-0472">Membrane</keyword>
<evidence type="ECO:0000256" key="1">
    <source>
        <dbReference type="SAM" id="Phobius"/>
    </source>
</evidence>
<dbReference type="EMBL" id="JAUKUA010000003">
    <property type="protein sequence ID" value="KAK0719555.1"/>
    <property type="molecule type" value="Genomic_DNA"/>
</dbReference>
<evidence type="ECO:0000313" key="2">
    <source>
        <dbReference type="EMBL" id="KAK0719555.1"/>
    </source>
</evidence>
<reference evidence="2" key="1">
    <citation type="submission" date="2023-06" db="EMBL/GenBank/DDBJ databases">
        <title>Genome-scale phylogeny and comparative genomics of the fungal order Sordariales.</title>
        <authorList>
            <consortium name="Lawrence Berkeley National Laboratory"/>
            <person name="Hensen N."/>
            <person name="Bonometti L."/>
            <person name="Westerberg I."/>
            <person name="Brannstrom I.O."/>
            <person name="Guillou S."/>
            <person name="Cros-Aarteil S."/>
            <person name="Calhoun S."/>
            <person name="Haridas S."/>
            <person name="Kuo A."/>
            <person name="Mondo S."/>
            <person name="Pangilinan J."/>
            <person name="Riley R."/>
            <person name="Labutti K."/>
            <person name="Andreopoulos B."/>
            <person name="Lipzen A."/>
            <person name="Chen C."/>
            <person name="Yanf M."/>
            <person name="Daum C."/>
            <person name="Ng V."/>
            <person name="Clum A."/>
            <person name="Steindorff A."/>
            <person name="Ohm R."/>
            <person name="Martin F."/>
            <person name="Silar P."/>
            <person name="Natvig D."/>
            <person name="Lalanne C."/>
            <person name="Gautier V."/>
            <person name="Ament-Velasquez S.L."/>
            <person name="Kruys A."/>
            <person name="Hutchinson M.I."/>
            <person name="Powell A.J."/>
            <person name="Barry K."/>
            <person name="Miller A.N."/>
            <person name="Grigoriev I.V."/>
            <person name="Debuchy R."/>
            <person name="Gladieux P."/>
            <person name="Thoren M.H."/>
            <person name="Johannesson H."/>
        </authorList>
    </citation>
    <scope>NUCLEOTIDE SEQUENCE</scope>
    <source>
        <strain evidence="2">SMH4607-1</strain>
    </source>
</reference>
<name>A0AA40DXT9_9PEZI</name>
<keyword evidence="1" id="KW-1133">Transmembrane helix</keyword>
<dbReference type="InterPro" id="IPR010775">
    <property type="entry name" value="DUF1365"/>
</dbReference>
<dbReference type="AlphaFoldDB" id="A0AA40DXT9"/>
<gene>
    <name evidence="2" type="ORF">B0H67DRAFT_483459</name>
</gene>
<evidence type="ECO:0000313" key="3">
    <source>
        <dbReference type="Proteomes" id="UP001172102"/>
    </source>
</evidence>
<accession>A0AA40DXT9</accession>
<keyword evidence="3" id="KW-1185">Reference proteome</keyword>
<dbReference type="PANTHER" id="PTHR33973:SF4">
    <property type="entry name" value="OS07G0153300 PROTEIN"/>
    <property type="match status" value="1"/>
</dbReference>
<feature type="transmembrane region" description="Helical" evidence="1">
    <location>
        <begin position="50"/>
        <end position="70"/>
    </location>
</feature>
<dbReference type="PANTHER" id="PTHR33973">
    <property type="entry name" value="OS07G0153300 PROTEIN"/>
    <property type="match status" value="1"/>
</dbReference>